<dbReference type="AlphaFoldDB" id="A0A450ZRX3"/>
<evidence type="ECO:0008006" key="2">
    <source>
        <dbReference type="Google" id="ProtNLM"/>
    </source>
</evidence>
<name>A0A450ZRX3_9GAMM</name>
<proteinExistence type="predicted"/>
<evidence type="ECO:0000313" key="1">
    <source>
        <dbReference type="EMBL" id="VFK56471.1"/>
    </source>
</evidence>
<reference evidence="1" key="1">
    <citation type="submission" date="2019-02" db="EMBL/GenBank/DDBJ databases">
        <authorList>
            <person name="Gruber-Vodicka R. H."/>
            <person name="Seah K. B. B."/>
        </authorList>
    </citation>
    <scope>NUCLEOTIDE SEQUENCE</scope>
    <source>
        <strain evidence="1">BECK_BZ126</strain>
    </source>
</reference>
<organism evidence="1">
    <name type="scientific">Candidatus Kentrum sp. TC</name>
    <dbReference type="NCBI Taxonomy" id="2126339"/>
    <lineage>
        <taxon>Bacteria</taxon>
        <taxon>Pseudomonadati</taxon>
        <taxon>Pseudomonadota</taxon>
        <taxon>Gammaproteobacteria</taxon>
        <taxon>Candidatus Kentrum</taxon>
    </lineage>
</organism>
<accession>A0A450ZRX3</accession>
<sequence length="99" mass="11441">MGGRSRVLPWEVRFFARVLLRRENMLAVYERVKGNKGAPGVDDLRVEELAAHLREHWPTIREELSSGTYTPQSVRKVEIPKPEPLFASPIILNQRKPRP</sequence>
<dbReference type="EMBL" id="CAADFW010000010">
    <property type="protein sequence ID" value="VFK56471.1"/>
    <property type="molecule type" value="Genomic_DNA"/>
</dbReference>
<gene>
    <name evidence="1" type="ORF">BECKTC1821F_GA0114240_101031</name>
</gene>
<protein>
    <recommendedName>
        <fullName evidence="2">RNA-directed DNA polymerase</fullName>
    </recommendedName>
</protein>